<feature type="domain" description="Cytochrome c" evidence="11">
    <location>
        <begin position="32"/>
        <end position="110"/>
    </location>
</feature>
<name>A0A6N7EWQ2_9GAMM</name>
<evidence type="ECO:0000313" key="13">
    <source>
        <dbReference type="Proteomes" id="UP000471298"/>
    </source>
</evidence>
<feature type="binding site" description="covalent" evidence="8">
    <location>
        <position position="151"/>
    </location>
    <ligand>
        <name>heme c</name>
        <dbReference type="ChEBI" id="CHEBI:61717"/>
        <label>2</label>
    </ligand>
</feature>
<feature type="binding site" description="axial binding residue" evidence="9">
    <location>
        <position position="48"/>
    </location>
    <ligand>
        <name>heme c</name>
        <dbReference type="ChEBI" id="CHEBI:61717"/>
        <label>1</label>
    </ligand>
    <ligandPart>
        <name>Fe</name>
        <dbReference type="ChEBI" id="CHEBI:18248"/>
    </ligandPart>
</feature>
<dbReference type="GO" id="GO:0005506">
    <property type="term" value="F:iron ion binding"/>
    <property type="evidence" value="ECO:0007669"/>
    <property type="project" value="InterPro"/>
</dbReference>
<feature type="chain" id="PRO_5026812612" evidence="10">
    <location>
        <begin position="22"/>
        <end position="235"/>
    </location>
</feature>
<evidence type="ECO:0000256" key="8">
    <source>
        <dbReference type="PIRSR" id="PIRSR000005-1"/>
    </source>
</evidence>
<dbReference type="SUPFAM" id="SSF46626">
    <property type="entry name" value="Cytochrome c"/>
    <property type="match status" value="2"/>
</dbReference>
<keyword evidence="6" id="KW-0249">Electron transport</keyword>
<dbReference type="GO" id="GO:0009055">
    <property type="term" value="F:electron transfer activity"/>
    <property type="evidence" value="ECO:0007669"/>
    <property type="project" value="InterPro"/>
</dbReference>
<comment type="PTM">
    <text evidence="8">Binds 2 heme c groups covalently per subunit.</text>
</comment>
<dbReference type="PROSITE" id="PS51007">
    <property type="entry name" value="CYTC"/>
    <property type="match status" value="2"/>
</dbReference>
<feature type="binding site" description="covalent" evidence="8">
    <location>
        <position position="148"/>
    </location>
    <ligand>
        <name>heme c</name>
        <dbReference type="ChEBI" id="CHEBI:61717"/>
        <label>2</label>
    </ligand>
</feature>
<evidence type="ECO:0000259" key="11">
    <source>
        <dbReference type="PROSITE" id="PS51007"/>
    </source>
</evidence>
<accession>A0A6N7EWQ2</accession>
<dbReference type="InterPro" id="IPR036909">
    <property type="entry name" value="Cyt_c-like_dom_sf"/>
</dbReference>
<dbReference type="GO" id="GO:0020037">
    <property type="term" value="F:heme binding"/>
    <property type="evidence" value="ECO:0007669"/>
    <property type="project" value="InterPro"/>
</dbReference>
<dbReference type="InParanoid" id="A0A6N7EWQ2"/>
<dbReference type="InterPro" id="IPR009056">
    <property type="entry name" value="Cyt_c-like_dom"/>
</dbReference>
<protein>
    <submittedName>
        <fullName evidence="12">C-type cytochrome</fullName>
    </submittedName>
</protein>
<dbReference type="Gene3D" id="1.10.760.10">
    <property type="entry name" value="Cytochrome c-like domain"/>
    <property type="match status" value="2"/>
</dbReference>
<evidence type="ECO:0000256" key="4">
    <source>
        <dbReference type="ARBA" id="ARBA00022723"/>
    </source>
</evidence>
<comment type="subcellular location">
    <subcellularLocation>
        <location evidence="1">Periplasm</location>
    </subcellularLocation>
</comment>
<feature type="binding site" description="axial binding residue" evidence="9">
    <location>
        <position position="211"/>
    </location>
    <ligand>
        <name>heme c</name>
        <dbReference type="ChEBI" id="CHEBI:61717"/>
        <label>2</label>
    </ligand>
    <ligandPart>
        <name>Fe</name>
        <dbReference type="ChEBI" id="CHEBI:18248"/>
    </ligandPart>
</feature>
<gene>
    <name evidence="12" type="ORF">GCU85_03735</name>
</gene>
<dbReference type="InterPro" id="IPR024167">
    <property type="entry name" value="Cytochrome_c4-like"/>
</dbReference>
<evidence type="ECO:0000256" key="6">
    <source>
        <dbReference type="ARBA" id="ARBA00022982"/>
    </source>
</evidence>
<dbReference type="PIRSF" id="PIRSF000005">
    <property type="entry name" value="Cytochrome_c4"/>
    <property type="match status" value="1"/>
</dbReference>
<dbReference type="Pfam" id="PF00034">
    <property type="entry name" value="Cytochrom_C"/>
    <property type="match status" value="2"/>
</dbReference>
<dbReference type="Proteomes" id="UP000471298">
    <property type="component" value="Unassembled WGS sequence"/>
</dbReference>
<reference evidence="12 13" key="1">
    <citation type="submission" date="2019-10" db="EMBL/GenBank/DDBJ databases">
        <title>Cardiobacteriales fam. a chemoheterotrophic member of the order Cardiobacteriales, and proposal of Cardiobacteriales fam. nov.</title>
        <authorList>
            <person name="Wang C."/>
        </authorList>
    </citation>
    <scope>NUCLEOTIDE SEQUENCE [LARGE SCALE GENOMIC DNA]</scope>
    <source>
        <strain evidence="12 13">ML27</strain>
    </source>
</reference>
<dbReference type="PANTHER" id="PTHR33751">
    <property type="entry name" value="CBB3-TYPE CYTOCHROME C OXIDASE SUBUNIT FIXP"/>
    <property type="match status" value="1"/>
</dbReference>
<evidence type="ECO:0000256" key="3">
    <source>
        <dbReference type="ARBA" id="ARBA00022617"/>
    </source>
</evidence>
<keyword evidence="7 9" id="KW-0408">Iron</keyword>
<keyword evidence="13" id="KW-1185">Reference proteome</keyword>
<evidence type="ECO:0000256" key="10">
    <source>
        <dbReference type="SAM" id="SignalP"/>
    </source>
</evidence>
<keyword evidence="3 8" id="KW-0349">Heme</keyword>
<evidence type="ECO:0000256" key="2">
    <source>
        <dbReference type="ARBA" id="ARBA00022448"/>
    </source>
</evidence>
<organism evidence="12 13">
    <name type="scientific">Ostreibacterium oceani</name>
    <dbReference type="NCBI Taxonomy" id="2654998"/>
    <lineage>
        <taxon>Bacteria</taxon>
        <taxon>Pseudomonadati</taxon>
        <taxon>Pseudomonadota</taxon>
        <taxon>Gammaproteobacteria</taxon>
        <taxon>Cardiobacteriales</taxon>
        <taxon>Ostreibacteriaceae</taxon>
        <taxon>Ostreibacterium</taxon>
    </lineage>
</organism>
<dbReference type="AlphaFoldDB" id="A0A6N7EWQ2"/>
<feature type="binding site" description="axial binding residue" evidence="9">
    <location>
        <position position="87"/>
    </location>
    <ligand>
        <name>heme c</name>
        <dbReference type="ChEBI" id="CHEBI:61717"/>
        <label>1</label>
    </ligand>
    <ligandPart>
        <name>Fe</name>
        <dbReference type="ChEBI" id="CHEBI:18248"/>
    </ligandPart>
</feature>
<dbReference type="InterPro" id="IPR050597">
    <property type="entry name" value="Cytochrome_c_Oxidase_Subunit"/>
</dbReference>
<feature type="domain" description="Cytochrome c" evidence="11">
    <location>
        <begin position="127"/>
        <end position="234"/>
    </location>
</feature>
<dbReference type="GO" id="GO:0042597">
    <property type="term" value="C:periplasmic space"/>
    <property type="evidence" value="ECO:0007669"/>
    <property type="project" value="UniProtKB-SubCell"/>
</dbReference>
<comment type="caution">
    <text evidence="12">The sequence shown here is derived from an EMBL/GenBank/DDBJ whole genome shotgun (WGS) entry which is preliminary data.</text>
</comment>
<evidence type="ECO:0000256" key="9">
    <source>
        <dbReference type="PIRSR" id="PIRSR000005-2"/>
    </source>
</evidence>
<feature type="binding site" description="axial binding residue" evidence="9">
    <location>
        <position position="152"/>
    </location>
    <ligand>
        <name>heme c</name>
        <dbReference type="ChEBI" id="CHEBI:61717"/>
        <label>2</label>
    </ligand>
    <ligandPart>
        <name>Fe</name>
        <dbReference type="ChEBI" id="CHEBI:18248"/>
    </ligandPart>
</feature>
<keyword evidence="10" id="KW-0732">Signal</keyword>
<proteinExistence type="predicted"/>
<dbReference type="EMBL" id="WHNW01000003">
    <property type="protein sequence ID" value="MPV85849.1"/>
    <property type="molecule type" value="Genomic_DNA"/>
</dbReference>
<keyword evidence="5" id="KW-0574">Periplasm</keyword>
<feature type="signal peptide" evidence="10">
    <location>
        <begin position="1"/>
        <end position="21"/>
    </location>
</feature>
<dbReference type="PANTHER" id="PTHR33751:SF9">
    <property type="entry name" value="CYTOCHROME C4"/>
    <property type="match status" value="1"/>
</dbReference>
<evidence type="ECO:0000256" key="5">
    <source>
        <dbReference type="ARBA" id="ARBA00022764"/>
    </source>
</evidence>
<dbReference type="RefSeq" id="WP_152809513.1">
    <property type="nucleotide sequence ID" value="NZ_WHNW01000003.1"/>
</dbReference>
<feature type="binding site" description="covalent" evidence="8">
    <location>
        <position position="44"/>
    </location>
    <ligand>
        <name>heme c</name>
        <dbReference type="ChEBI" id="CHEBI:61717"/>
        <label>1</label>
    </ligand>
</feature>
<evidence type="ECO:0000256" key="1">
    <source>
        <dbReference type="ARBA" id="ARBA00004418"/>
    </source>
</evidence>
<feature type="binding site" description="covalent" evidence="8">
    <location>
        <position position="47"/>
    </location>
    <ligand>
        <name>heme c</name>
        <dbReference type="ChEBI" id="CHEBI:61717"/>
        <label>1</label>
    </ligand>
</feature>
<sequence>MKKNITLSLLFGLVLPTAVWSSDAVGEAALVGDATAGAGKVEACVACHGVDGKGLNPEWPRLAGQNAAYTAKQLTEFKSGLRKDPVMAPQAANLSEQDILDIAAYYESMEKVFDFAGVTADEDVTDELLTRGENLYRGGDLARGITACTACHGPTGLGVAPSAYPMISGQYKEYISAQLKAFRLGALIDEQASTSNPAAMTYRDNDPGRMMRSIAVKLTDRDIEALSYYIQGLQP</sequence>
<keyword evidence="4 9" id="KW-0479">Metal-binding</keyword>
<evidence type="ECO:0000256" key="7">
    <source>
        <dbReference type="ARBA" id="ARBA00023004"/>
    </source>
</evidence>
<evidence type="ECO:0000313" key="12">
    <source>
        <dbReference type="EMBL" id="MPV85849.1"/>
    </source>
</evidence>
<keyword evidence="2" id="KW-0813">Transport</keyword>